<reference evidence="2" key="2">
    <citation type="submission" date="2015-01" db="EMBL/GenBank/DDBJ databases">
        <title>Evolutionary Origins and Diversification of the Mycorrhizal Mutualists.</title>
        <authorList>
            <consortium name="DOE Joint Genome Institute"/>
            <consortium name="Mycorrhizal Genomics Consortium"/>
            <person name="Kohler A."/>
            <person name="Kuo A."/>
            <person name="Nagy L.G."/>
            <person name="Floudas D."/>
            <person name="Copeland A."/>
            <person name="Barry K.W."/>
            <person name="Cichocki N."/>
            <person name="Veneault-Fourrey C."/>
            <person name="LaButti K."/>
            <person name="Lindquist E.A."/>
            <person name="Lipzen A."/>
            <person name="Lundell T."/>
            <person name="Morin E."/>
            <person name="Murat C."/>
            <person name="Riley R."/>
            <person name="Ohm R."/>
            <person name="Sun H."/>
            <person name="Tunlid A."/>
            <person name="Henrissat B."/>
            <person name="Grigoriev I.V."/>
            <person name="Hibbett D.S."/>
            <person name="Martin F."/>
        </authorList>
    </citation>
    <scope>NUCLEOTIDE SEQUENCE [LARGE SCALE GENOMIC DNA]</scope>
    <source>
        <strain evidence="2">F 1598</strain>
    </source>
</reference>
<evidence type="ECO:0000313" key="2">
    <source>
        <dbReference type="Proteomes" id="UP000054166"/>
    </source>
</evidence>
<proteinExistence type="predicted"/>
<dbReference type="EMBL" id="KN833081">
    <property type="protein sequence ID" value="KIM73479.1"/>
    <property type="molecule type" value="Genomic_DNA"/>
</dbReference>
<organism evidence="1 2">
    <name type="scientific">Piloderma croceum (strain F 1598)</name>
    <dbReference type="NCBI Taxonomy" id="765440"/>
    <lineage>
        <taxon>Eukaryota</taxon>
        <taxon>Fungi</taxon>
        <taxon>Dikarya</taxon>
        <taxon>Basidiomycota</taxon>
        <taxon>Agaricomycotina</taxon>
        <taxon>Agaricomycetes</taxon>
        <taxon>Agaricomycetidae</taxon>
        <taxon>Atheliales</taxon>
        <taxon>Atheliaceae</taxon>
        <taxon>Piloderma</taxon>
    </lineage>
</organism>
<feature type="non-terminal residue" evidence="1">
    <location>
        <position position="71"/>
    </location>
</feature>
<name>A0A0C3EZX7_PILCF</name>
<dbReference type="InParanoid" id="A0A0C3EZX7"/>
<dbReference type="HOGENOM" id="CLU_180976_0_0_1"/>
<dbReference type="OrthoDB" id="3268967at2759"/>
<protein>
    <submittedName>
        <fullName evidence="1">Uncharacterized protein</fullName>
    </submittedName>
</protein>
<dbReference type="STRING" id="765440.A0A0C3EZX7"/>
<gene>
    <name evidence="1" type="ORF">PILCRDRAFT_24752</name>
</gene>
<accession>A0A0C3EZX7</accession>
<keyword evidence="2" id="KW-1185">Reference proteome</keyword>
<evidence type="ECO:0000313" key="1">
    <source>
        <dbReference type="EMBL" id="KIM73479.1"/>
    </source>
</evidence>
<dbReference type="Proteomes" id="UP000054166">
    <property type="component" value="Unassembled WGS sequence"/>
</dbReference>
<reference evidence="1 2" key="1">
    <citation type="submission" date="2014-04" db="EMBL/GenBank/DDBJ databases">
        <authorList>
            <consortium name="DOE Joint Genome Institute"/>
            <person name="Kuo A."/>
            <person name="Tarkka M."/>
            <person name="Buscot F."/>
            <person name="Kohler A."/>
            <person name="Nagy L.G."/>
            <person name="Floudas D."/>
            <person name="Copeland A."/>
            <person name="Barry K.W."/>
            <person name="Cichocki N."/>
            <person name="Veneault-Fourrey C."/>
            <person name="LaButti K."/>
            <person name="Lindquist E.A."/>
            <person name="Lipzen A."/>
            <person name="Lundell T."/>
            <person name="Morin E."/>
            <person name="Murat C."/>
            <person name="Sun H."/>
            <person name="Tunlid A."/>
            <person name="Henrissat B."/>
            <person name="Grigoriev I.V."/>
            <person name="Hibbett D.S."/>
            <person name="Martin F."/>
            <person name="Nordberg H.P."/>
            <person name="Cantor M.N."/>
            <person name="Hua S.X."/>
        </authorList>
    </citation>
    <scope>NUCLEOTIDE SEQUENCE [LARGE SCALE GENOMIC DNA]</scope>
    <source>
        <strain evidence="1 2">F 1598</strain>
    </source>
</reference>
<dbReference type="AlphaFoldDB" id="A0A0C3EZX7"/>
<feature type="non-terminal residue" evidence="1">
    <location>
        <position position="1"/>
    </location>
</feature>
<sequence length="71" mass="8052">YNIIDVHAETLNYTLKLPNSSNTYPMYHASELKPFLANDAVLFPGRELSQLQPIITSNGLEKYLVQEIINS</sequence>